<sequence length="175" mass="19986">AFIMELSKGESNISIIELDLIPIADHENKVYCKCFLCAEEGYDSAWVSKKLSQTSEPSSDENDVQINNYKIKSDPNYNFSNVDVNTDILYEIQDSFLPDIDIEIQNLSETPKYSEISQESSDSEYSIQENFSDCNSALNDLSSEDSEDNYSDYSKCDDFFDSESFEDNYSDYSPN</sequence>
<dbReference type="OrthoDB" id="2438457at2759"/>
<feature type="non-terminal residue" evidence="1">
    <location>
        <position position="1"/>
    </location>
</feature>
<protein>
    <submittedName>
        <fullName evidence="1">13980_t:CDS:1</fullName>
    </submittedName>
</protein>
<organism evidence="1 2">
    <name type="scientific">Racocetra fulgida</name>
    <dbReference type="NCBI Taxonomy" id="60492"/>
    <lineage>
        <taxon>Eukaryota</taxon>
        <taxon>Fungi</taxon>
        <taxon>Fungi incertae sedis</taxon>
        <taxon>Mucoromycota</taxon>
        <taxon>Glomeromycotina</taxon>
        <taxon>Glomeromycetes</taxon>
        <taxon>Diversisporales</taxon>
        <taxon>Gigasporaceae</taxon>
        <taxon>Racocetra</taxon>
    </lineage>
</organism>
<dbReference type="AlphaFoldDB" id="A0A9N9JBK3"/>
<name>A0A9N9JBK3_9GLOM</name>
<feature type="non-terminal residue" evidence="1">
    <location>
        <position position="175"/>
    </location>
</feature>
<gene>
    <name evidence="1" type="ORF">RFULGI_LOCUS15210</name>
</gene>
<proteinExistence type="predicted"/>
<evidence type="ECO:0000313" key="1">
    <source>
        <dbReference type="EMBL" id="CAG8773090.1"/>
    </source>
</evidence>
<reference evidence="1" key="1">
    <citation type="submission" date="2021-06" db="EMBL/GenBank/DDBJ databases">
        <authorList>
            <person name="Kallberg Y."/>
            <person name="Tangrot J."/>
            <person name="Rosling A."/>
        </authorList>
    </citation>
    <scope>NUCLEOTIDE SEQUENCE</scope>
    <source>
        <strain evidence="1">IN212</strain>
    </source>
</reference>
<evidence type="ECO:0000313" key="2">
    <source>
        <dbReference type="Proteomes" id="UP000789396"/>
    </source>
</evidence>
<keyword evidence="2" id="KW-1185">Reference proteome</keyword>
<comment type="caution">
    <text evidence="1">The sequence shown here is derived from an EMBL/GenBank/DDBJ whole genome shotgun (WGS) entry which is preliminary data.</text>
</comment>
<dbReference type="Proteomes" id="UP000789396">
    <property type="component" value="Unassembled WGS sequence"/>
</dbReference>
<dbReference type="EMBL" id="CAJVPZ010047798">
    <property type="protein sequence ID" value="CAG8773090.1"/>
    <property type="molecule type" value="Genomic_DNA"/>
</dbReference>
<accession>A0A9N9JBK3</accession>